<organism evidence="4 5">
    <name type="scientific">Wenyingzhuangia gilva</name>
    <dbReference type="NCBI Taxonomy" id="3057677"/>
    <lineage>
        <taxon>Bacteria</taxon>
        <taxon>Pseudomonadati</taxon>
        <taxon>Bacteroidota</taxon>
        <taxon>Flavobacteriia</taxon>
        <taxon>Flavobacteriales</taxon>
        <taxon>Flavobacteriaceae</taxon>
        <taxon>Wenyingzhuangia</taxon>
    </lineage>
</organism>
<keyword evidence="4" id="KW-0238">DNA-binding</keyword>
<accession>A0ABT8VVR7</accession>
<evidence type="ECO:0000313" key="3">
    <source>
        <dbReference type="EMBL" id="MDO3696022.1"/>
    </source>
</evidence>
<protein>
    <submittedName>
        <fullName evidence="4">DNA-binding response regulator</fullName>
    </submittedName>
</protein>
<proteinExistence type="predicted"/>
<evidence type="ECO:0000259" key="2">
    <source>
        <dbReference type="PROSITE" id="PS50110"/>
    </source>
</evidence>
<feature type="modified residue" description="4-aspartylphosphate" evidence="1">
    <location>
        <position position="62"/>
    </location>
</feature>
<feature type="domain" description="Response regulatory" evidence="2">
    <location>
        <begin position="6"/>
        <end position="62"/>
    </location>
</feature>
<reference evidence="4" key="1">
    <citation type="submission" date="2023-07" db="EMBL/GenBank/DDBJ databases">
        <title>Wenyingzhuangia sp. chi5 genome sequencing and assembly.</title>
        <authorList>
            <person name="Park S."/>
        </authorList>
    </citation>
    <scope>NUCLEOTIDE SEQUENCE</scope>
    <source>
        <strain evidence="4">Chi5</strain>
    </source>
</reference>
<dbReference type="EMBL" id="JAUMIT010000020">
    <property type="protein sequence ID" value="MDO3696025.1"/>
    <property type="molecule type" value="Genomic_DNA"/>
</dbReference>
<dbReference type="GO" id="GO:0003677">
    <property type="term" value="F:DNA binding"/>
    <property type="evidence" value="ECO:0007669"/>
    <property type="project" value="UniProtKB-KW"/>
</dbReference>
<evidence type="ECO:0000313" key="5">
    <source>
        <dbReference type="Proteomes" id="UP001168642"/>
    </source>
</evidence>
<dbReference type="InterPro" id="IPR001789">
    <property type="entry name" value="Sig_transdc_resp-reg_receiver"/>
</dbReference>
<comment type="caution">
    <text evidence="4">The sequence shown here is derived from an EMBL/GenBank/DDBJ whole genome shotgun (WGS) entry which is preliminary data.</text>
</comment>
<dbReference type="EMBL" id="JAUMIT010000019">
    <property type="protein sequence ID" value="MDO3696022.1"/>
    <property type="molecule type" value="Genomic_DNA"/>
</dbReference>
<evidence type="ECO:0000313" key="4">
    <source>
        <dbReference type="EMBL" id="MDO3696025.1"/>
    </source>
</evidence>
<feature type="non-terminal residue" evidence="4">
    <location>
        <position position="62"/>
    </location>
</feature>
<gene>
    <name evidence="3" type="ORF">QVZ41_14310</name>
    <name evidence="4" type="ORF">QVZ41_14325</name>
</gene>
<dbReference type="PROSITE" id="PS50110">
    <property type="entry name" value="RESPONSE_REGULATORY"/>
    <property type="match status" value="1"/>
</dbReference>
<sequence>MKNTIKVLIIDAHPFVTEAYEQALKLMPFKNKPLNILKAQTSDKIDNLIKNQETPIDLVLLD</sequence>
<evidence type="ECO:0000256" key="1">
    <source>
        <dbReference type="PROSITE-ProRule" id="PRU00169"/>
    </source>
</evidence>
<keyword evidence="1" id="KW-0597">Phosphoprotein</keyword>
<dbReference type="Proteomes" id="UP001168642">
    <property type="component" value="Unassembled WGS sequence"/>
</dbReference>
<keyword evidence="5" id="KW-1185">Reference proteome</keyword>
<name>A0ABT8VVR7_9FLAO</name>